<accession>A0A6A7BDM2</accession>
<name>A0A6A7BDM2_9PLEO</name>
<keyword evidence="3" id="KW-1185">Reference proteome</keyword>
<protein>
    <submittedName>
        <fullName evidence="2">Uncharacterized protein</fullName>
    </submittedName>
</protein>
<reference evidence="2" key="1">
    <citation type="submission" date="2020-01" db="EMBL/GenBank/DDBJ databases">
        <authorList>
            <consortium name="DOE Joint Genome Institute"/>
            <person name="Haridas S."/>
            <person name="Albert R."/>
            <person name="Binder M."/>
            <person name="Bloem J."/>
            <person name="Labutti K."/>
            <person name="Salamov A."/>
            <person name="Andreopoulos B."/>
            <person name="Baker S.E."/>
            <person name="Barry K."/>
            <person name="Bills G."/>
            <person name="Bluhm B.H."/>
            <person name="Cannon C."/>
            <person name="Castanera R."/>
            <person name="Culley D.E."/>
            <person name="Daum C."/>
            <person name="Ezra D."/>
            <person name="Gonzalez J.B."/>
            <person name="Henrissat B."/>
            <person name="Kuo A."/>
            <person name="Liang C."/>
            <person name="Lipzen A."/>
            <person name="Lutzoni F."/>
            <person name="Magnuson J."/>
            <person name="Mondo S."/>
            <person name="Nolan M."/>
            <person name="Ohm R."/>
            <person name="Pangilinan J."/>
            <person name="Park H.-J."/>
            <person name="Ramirez L."/>
            <person name="Alfaro M."/>
            <person name="Sun H."/>
            <person name="Tritt A."/>
            <person name="Yoshinaga Y."/>
            <person name="Zwiers L.-H."/>
            <person name="Turgeon B.G."/>
            <person name="Goodwin S.B."/>
            <person name="Spatafora J.W."/>
            <person name="Crous P.W."/>
            <person name="Grigoriev I.V."/>
        </authorList>
    </citation>
    <scope>NUCLEOTIDE SEQUENCE</scope>
    <source>
        <strain evidence="2">IPT5</strain>
    </source>
</reference>
<evidence type="ECO:0000313" key="2">
    <source>
        <dbReference type="EMBL" id="KAF2853490.1"/>
    </source>
</evidence>
<feature type="region of interest" description="Disordered" evidence="1">
    <location>
        <begin position="185"/>
        <end position="246"/>
    </location>
</feature>
<proteinExistence type="predicted"/>
<feature type="compositionally biased region" description="Basic residues" evidence="1">
    <location>
        <begin position="229"/>
        <end position="246"/>
    </location>
</feature>
<evidence type="ECO:0000313" key="3">
    <source>
        <dbReference type="Proteomes" id="UP000799423"/>
    </source>
</evidence>
<evidence type="ECO:0000256" key="1">
    <source>
        <dbReference type="SAM" id="MobiDB-lite"/>
    </source>
</evidence>
<feature type="compositionally biased region" description="Polar residues" evidence="1">
    <location>
        <begin position="208"/>
        <end position="226"/>
    </location>
</feature>
<gene>
    <name evidence="2" type="ORF">T440DRAFT_547672</name>
</gene>
<dbReference type="Proteomes" id="UP000799423">
    <property type="component" value="Unassembled WGS sequence"/>
</dbReference>
<dbReference type="EMBL" id="MU006295">
    <property type="protein sequence ID" value="KAF2853490.1"/>
    <property type="molecule type" value="Genomic_DNA"/>
</dbReference>
<dbReference type="AlphaFoldDB" id="A0A6A7BDM2"/>
<organism evidence="2 3">
    <name type="scientific">Plenodomus tracheiphilus IPT5</name>
    <dbReference type="NCBI Taxonomy" id="1408161"/>
    <lineage>
        <taxon>Eukaryota</taxon>
        <taxon>Fungi</taxon>
        <taxon>Dikarya</taxon>
        <taxon>Ascomycota</taxon>
        <taxon>Pezizomycotina</taxon>
        <taxon>Dothideomycetes</taxon>
        <taxon>Pleosporomycetidae</taxon>
        <taxon>Pleosporales</taxon>
        <taxon>Pleosporineae</taxon>
        <taxon>Leptosphaeriaceae</taxon>
        <taxon>Plenodomus</taxon>
    </lineage>
</organism>
<sequence length="246" mass="27415">MLFIGDFPPRFSGMVNEYQTFTLADFGLRVLYDSGPEDRVALMFADSSTKRISGMAYNVNWEFGSTGQEKSYCSTFTSSKTHLRIRFLFDEDDDLESVDSDGGSVFAIDFAKICDYSGQHNGFDQHAEDIRRGEEDDLIENLPASARAAAERAIMERRKQWDDARAAAASGQMISSAAQYHSHGVAPSTLSSAPGASDDSPGVAPHISTATHPPQMQQGSPMNNDPMSKHRKWRFRVKKRLRNMRM</sequence>